<feature type="region of interest" description="Disordered" evidence="1">
    <location>
        <begin position="1"/>
        <end position="33"/>
    </location>
</feature>
<organism evidence="4 5">
    <name type="scientific">Nocardioides kribbensis</name>
    <dbReference type="NCBI Taxonomy" id="305517"/>
    <lineage>
        <taxon>Bacteria</taxon>
        <taxon>Bacillati</taxon>
        <taxon>Actinomycetota</taxon>
        <taxon>Actinomycetes</taxon>
        <taxon>Propionibacteriales</taxon>
        <taxon>Nocardioidaceae</taxon>
        <taxon>Nocardioides</taxon>
    </lineage>
</organism>
<feature type="compositionally biased region" description="Pro residues" evidence="1">
    <location>
        <begin position="7"/>
        <end position="23"/>
    </location>
</feature>
<evidence type="ECO:0000256" key="2">
    <source>
        <dbReference type="SAM" id="Phobius"/>
    </source>
</evidence>
<reference evidence="4 5" key="1">
    <citation type="submission" date="2024-02" db="EMBL/GenBank/DDBJ databases">
        <title>Full genome sequence of Nocardioides kribbensis.</title>
        <authorList>
            <person name="Poletto B.L."/>
            <person name="Silva G."/>
            <person name="Galante D."/>
            <person name="Campos K.R."/>
            <person name="Santos M.B.N."/>
            <person name="Sacchi C.T."/>
        </authorList>
    </citation>
    <scope>NUCLEOTIDE SEQUENCE [LARGE SCALE GENOMIC DNA]</scope>
    <source>
        <strain evidence="4 5">O4R</strain>
    </source>
</reference>
<evidence type="ECO:0000313" key="4">
    <source>
        <dbReference type="EMBL" id="MEQ7846934.1"/>
    </source>
</evidence>
<accession>A0ABV1NWR7</accession>
<dbReference type="RefSeq" id="WP_349804162.1">
    <property type="nucleotide sequence ID" value="NZ_JBEGDP010000005.1"/>
</dbReference>
<protein>
    <submittedName>
        <fullName evidence="4">DUF4234 domain-containing protein</fullName>
    </submittedName>
</protein>
<feature type="transmembrane region" description="Helical" evidence="2">
    <location>
        <begin position="58"/>
        <end position="79"/>
    </location>
</feature>
<keyword evidence="5" id="KW-1185">Reference proteome</keyword>
<dbReference type="EMBL" id="JBEGDP010000005">
    <property type="protein sequence ID" value="MEQ7846934.1"/>
    <property type="molecule type" value="Genomic_DNA"/>
</dbReference>
<dbReference type="Proteomes" id="UP001482520">
    <property type="component" value="Unassembled WGS sequence"/>
</dbReference>
<gene>
    <name evidence="4" type="ORF">V6R90_06550</name>
</gene>
<dbReference type="Pfam" id="PF14018">
    <property type="entry name" value="DUF4234"/>
    <property type="match status" value="1"/>
</dbReference>
<keyword evidence="2" id="KW-0812">Transmembrane</keyword>
<sequence>MSDSTPSAPPPPPEGYRPPPPAGSPSSYGAQPPSPYGGYGAPATYGAPGGAPLGKVRGTGVCIVLAIVTFGIYSLYWYFKTHEEMKQHSGQGVGGGVALILALFVGFVMPYLTASEVGGLHKRRGQEPPVSGLTGLWYFPGMFILVGPIVWFVKTNGALNRYWESLGATRD</sequence>
<comment type="caution">
    <text evidence="4">The sequence shown here is derived from an EMBL/GenBank/DDBJ whole genome shotgun (WGS) entry which is preliminary data.</text>
</comment>
<keyword evidence="2" id="KW-0472">Membrane</keyword>
<feature type="transmembrane region" description="Helical" evidence="2">
    <location>
        <begin position="132"/>
        <end position="153"/>
    </location>
</feature>
<keyword evidence="2" id="KW-1133">Transmembrane helix</keyword>
<name>A0ABV1NWR7_9ACTN</name>
<evidence type="ECO:0000313" key="5">
    <source>
        <dbReference type="Proteomes" id="UP001482520"/>
    </source>
</evidence>
<evidence type="ECO:0000259" key="3">
    <source>
        <dbReference type="Pfam" id="PF14018"/>
    </source>
</evidence>
<feature type="domain" description="DUF4234" evidence="3">
    <location>
        <begin position="57"/>
        <end position="160"/>
    </location>
</feature>
<feature type="transmembrane region" description="Helical" evidence="2">
    <location>
        <begin position="91"/>
        <end position="112"/>
    </location>
</feature>
<dbReference type="InterPro" id="IPR025328">
    <property type="entry name" value="DUF4234"/>
</dbReference>
<evidence type="ECO:0000256" key="1">
    <source>
        <dbReference type="SAM" id="MobiDB-lite"/>
    </source>
</evidence>
<proteinExistence type="predicted"/>